<dbReference type="GO" id="GO:0003723">
    <property type="term" value="F:RNA binding"/>
    <property type="evidence" value="ECO:0007669"/>
    <property type="project" value="InterPro"/>
</dbReference>
<dbReference type="Pfam" id="PF03483">
    <property type="entry name" value="B3_4"/>
    <property type="match status" value="1"/>
</dbReference>
<dbReference type="GO" id="GO:0004826">
    <property type="term" value="F:phenylalanine-tRNA ligase activity"/>
    <property type="evidence" value="ECO:0007669"/>
    <property type="project" value="InterPro"/>
</dbReference>
<dbReference type="SMART" id="SM00873">
    <property type="entry name" value="B3_4"/>
    <property type="match status" value="1"/>
</dbReference>
<dbReference type="SUPFAM" id="SSF56037">
    <property type="entry name" value="PheT/TilS domain"/>
    <property type="match status" value="1"/>
</dbReference>
<dbReference type="STRING" id="1423811.FC72_GL001437"/>
<proteinExistence type="predicted"/>
<evidence type="ECO:0000313" key="3">
    <source>
        <dbReference type="Proteomes" id="UP000050929"/>
    </source>
</evidence>
<evidence type="ECO:0000259" key="1">
    <source>
        <dbReference type="SMART" id="SM00873"/>
    </source>
</evidence>
<dbReference type="PATRIC" id="fig|1423811.3.peg.1460"/>
<dbReference type="PANTHER" id="PTHR39209">
    <property type="match status" value="1"/>
</dbReference>
<feature type="domain" description="B3/B4 tRNA-binding" evidence="1">
    <location>
        <begin position="64"/>
        <end position="208"/>
    </location>
</feature>
<dbReference type="Proteomes" id="UP000050929">
    <property type="component" value="Unassembled WGS sequence"/>
</dbReference>
<organism evidence="2 3">
    <name type="scientific">Companilactobacillus tucceti DSM 20183</name>
    <dbReference type="NCBI Taxonomy" id="1423811"/>
    <lineage>
        <taxon>Bacteria</taxon>
        <taxon>Bacillati</taxon>
        <taxon>Bacillota</taxon>
        <taxon>Bacilli</taxon>
        <taxon>Lactobacillales</taxon>
        <taxon>Lactobacillaceae</taxon>
        <taxon>Companilactobacillus</taxon>
    </lineage>
</organism>
<accession>A0A0R1J1Z8</accession>
<dbReference type="AlphaFoldDB" id="A0A0R1J1Z8"/>
<evidence type="ECO:0000313" key="2">
    <source>
        <dbReference type="EMBL" id="KRK65366.1"/>
    </source>
</evidence>
<protein>
    <recommendedName>
        <fullName evidence="1">B3/B4 tRNA-binding domain-containing protein</fullName>
    </recommendedName>
</protein>
<reference evidence="2 3" key="1">
    <citation type="journal article" date="2015" name="Genome Announc.">
        <title>Expanding the biotechnology potential of lactobacilli through comparative genomics of 213 strains and associated genera.</title>
        <authorList>
            <person name="Sun Z."/>
            <person name="Harris H.M."/>
            <person name="McCann A."/>
            <person name="Guo C."/>
            <person name="Argimon S."/>
            <person name="Zhang W."/>
            <person name="Yang X."/>
            <person name="Jeffery I.B."/>
            <person name="Cooney J.C."/>
            <person name="Kagawa T.F."/>
            <person name="Liu W."/>
            <person name="Song Y."/>
            <person name="Salvetti E."/>
            <person name="Wrobel A."/>
            <person name="Rasinkangas P."/>
            <person name="Parkhill J."/>
            <person name="Rea M.C."/>
            <person name="O'Sullivan O."/>
            <person name="Ritari J."/>
            <person name="Douillard F.P."/>
            <person name="Paul Ross R."/>
            <person name="Yang R."/>
            <person name="Briner A.E."/>
            <person name="Felis G.E."/>
            <person name="de Vos W.M."/>
            <person name="Barrangou R."/>
            <person name="Klaenhammer T.R."/>
            <person name="Caufield P.W."/>
            <person name="Cui Y."/>
            <person name="Zhang H."/>
            <person name="O'Toole P.W."/>
        </authorList>
    </citation>
    <scope>NUCLEOTIDE SEQUENCE [LARGE SCALE GENOMIC DNA]</scope>
    <source>
        <strain evidence="2 3">DSM 20183</strain>
    </source>
</reference>
<dbReference type="PANTHER" id="PTHR39209:SF2">
    <property type="entry name" value="CYTOPLASMIC PROTEIN"/>
    <property type="match status" value="1"/>
</dbReference>
<keyword evidence="3" id="KW-1185">Reference proteome</keyword>
<comment type="caution">
    <text evidence="2">The sequence shown here is derived from an EMBL/GenBank/DDBJ whole genome shotgun (WGS) entry which is preliminary data.</text>
</comment>
<dbReference type="Gene3D" id="3.50.40.10">
    <property type="entry name" value="Phenylalanyl-trna Synthetase, Chain B, domain 3"/>
    <property type="match status" value="1"/>
</dbReference>
<sequence>MEEKMKFKIDESLKNKVSLGITVIDFENQSYDKKMWDELLNPIDEKISHEDTLETIRENPTIMNTKKVYKELGKDPARFRPSSDSLWRRVVKGKGLYQINSLVDLNNYLSLVYKLPFGSYDLDKVAGDIVLTLGKPGETYNGIGKKTINLENMLLLKDEDGPFGGPTSDSTRAMIGDNTRSAVIVAYIFGVDRLDTEKIQSSISMYAKKYLKDITIKEQQIIQ</sequence>
<name>A0A0R1J1Z8_9LACO</name>
<gene>
    <name evidence="2" type="ORF">FC72_GL001437</name>
</gene>
<dbReference type="EMBL" id="AZDG01000003">
    <property type="protein sequence ID" value="KRK65366.1"/>
    <property type="molecule type" value="Genomic_DNA"/>
</dbReference>
<dbReference type="InterPro" id="IPR020825">
    <property type="entry name" value="Phe-tRNA_synthase-like_B3/B4"/>
</dbReference>
<dbReference type="InterPro" id="IPR005146">
    <property type="entry name" value="B3/B4_tRNA-bd"/>
</dbReference>